<proteinExistence type="predicted"/>
<dbReference type="NCBIfam" id="TIGR01869">
    <property type="entry name" value="casC_Cse4"/>
    <property type="match status" value="1"/>
</dbReference>
<dbReference type="Proteomes" id="UP000269208">
    <property type="component" value="Chromosome"/>
</dbReference>
<gene>
    <name evidence="1" type="ORF">NCTC6754_03508</name>
</gene>
<sequence length="366" mass="40344">MAIPITNKINRDIFMTTFIQLHLLTAYPAANLNRDDTGAPKTVVLGGATRLRISSQSLKRAWRTSELFEQALAGHIGIRTGRIAREAAQILVDSGIDAKKAVEYVKNIANCFGKVKEDKKPKDELTNAETEQLVHISPAEFEAVKALARRLAEEKRPATEEEAELLRHDRMAVDIAMFGRMLAKKTDFNVEAACQVAHAFGVSETIIEDDFFTAVDDLRQASAEDAGAGHLGETGFGSALFYTYICIDKDLLVKNLNDNEELANKTLRAFTEAALKVSPTGKQNSFASRAYASWALAEKGTDQPRSLAAAFYEPINGTDQLNVAVKRITALRENMNAVYVQETAFKDFNVMNQQGSMEDVLDFICA</sequence>
<accession>A0A3S4JBD9</accession>
<evidence type="ECO:0000313" key="1">
    <source>
        <dbReference type="EMBL" id="VEB54848.1"/>
    </source>
</evidence>
<dbReference type="EMBL" id="LR134190">
    <property type="protein sequence ID" value="VEB54848.1"/>
    <property type="molecule type" value="Genomic_DNA"/>
</dbReference>
<reference evidence="1 2" key="1">
    <citation type="submission" date="2018-12" db="EMBL/GenBank/DDBJ databases">
        <authorList>
            <consortium name="Pathogen Informatics"/>
        </authorList>
    </citation>
    <scope>NUCLEOTIDE SEQUENCE [LARGE SCALE GENOMIC DNA]</scope>
    <source>
        <strain evidence="1 2">NCTC6754</strain>
    </source>
</reference>
<dbReference type="AlphaFoldDB" id="A0A3S4JBD9"/>
<dbReference type="Pfam" id="PF09344">
    <property type="entry name" value="Cas_CT1975"/>
    <property type="match status" value="1"/>
</dbReference>
<evidence type="ECO:0000313" key="2">
    <source>
        <dbReference type="Proteomes" id="UP000269208"/>
    </source>
</evidence>
<name>A0A3S4JBD9_SALET</name>
<protein>
    <submittedName>
        <fullName evidence="1">CRISPR-associated protein Cse4</fullName>
    </submittedName>
</protein>
<dbReference type="InterPro" id="IPR010148">
    <property type="entry name" value="CRISPR-assoc_prot_CT1975"/>
</dbReference>
<organism evidence="1 2">
    <name type="scientific">Salmonella enterica I</name>
    <dbReference type="NCBI Taxonomy" id="59201"/>
    <lineage>
        <taxon>Bacteria</taxon>
        <taxon>Pseudomonadati</taxon>
        <taxon>Pseudomonadota</taxon>
        <taxon>Gammaproteobacteria</taxon>
        <taxon>Enterobacterales</taxon>
        <taxon>Enterobacteriaceae</taxon>
        <taxon>Salmonella</taxon>
    </lineage>
</organism>